<evidence type="ECO:0000256" key="1">
    <source>
        <dbReference type="SAM" id="MobiDB-lite"/>
    </source>
</evidence>
<accession>B8ELC5</accession>
<keyword evidence="4" id="KW-1185">Reference proteome</keyword>
<reference evidence="3 4" key="1">
    <citation type="journal article" date="2010" name="J. Bacteriol.">
        <title>Complete genome sequence of the aerobic facultative methanotroph Methylocella silvestris BL2.</title>
        <authorList>
            <person name="Chen Y."/>
            <person name="Crombie A."/>
            <person name="Rahman M.T."/>
            <person name="Dedysh S.N."/>
            <person name="Liesack W."/>
            <person name="Stott M.B."/>
            <person name="Alam M."/>
            <person name="Theisen A.R."/>
            <person name="Murrell J.C."/>
            <person name="Dunfield P.F."/>
        </authorList>
    </citation>
    <scope>NUCLEOTIDE SEQUENCE [LARGE SCALE GENOMIC DNA]</scope>
    <source>
        <strain evidence="4">DSM 15510 / CIP 108128 / LMG 27833 / NCIMB 13906 / BL2</strain>
    </source>
</reference>
<dbReference type="EMBL" id="CP001280">
    <property type="protein sequence ID" value="ACK49514.1"/>
    <property type="molecule type" value="Genomic_DNA"/>
</dbReference>
<organism evidence="3 4">
    <name type="scientific">Methylocella silvestris (strain DSM 15510 / CIP 108128 / LMG 27833 / NCIMB 13906 / BL2)</name>
    <dbReference type="NCBI Taxonomy" id="395965"/>
    <lineage>
        <taxon>Bacteria</taxon>
        <taxon>Pseudomonadati</taxon>
        <taxon>Pseudomonadota</taxon>
        <taxon>Alphaproteobacteria</taxon>
        <taxon>Hyphomicrobiales</taxon>
        <taxon>Beijerinckiaceae</taxon>
        <taxon>Methylocella</taxon>
    </lineage>
</organism>
<dbReference type="PANTHER" id="PTHR11669">
    <property type="entry name" value="REPLICATION FACTOR C / DNA POLYMERASE III GAMMA-TAU SUBUNIT"/>
    <property type="match status" value="1"/>
</dbReference>
<dbReference type="InterPro" id="IPR003593">
    <property type="entry name" value="AAA+_ATPase"/>
</dbReference>
<dbReference type="HOGENOM" id="CLU_006229_4_4_5"/>
<evidence type="ECO:0000313" key="3">
    <source>
        <dbReference type="EMBL" id="ACK49514.1"/>
    </source>
</evidence>
<dbReference type="KEGG" id="msl:Msil_0542"/>
<evidence type="ECO:0000313" key="4">
    <source>
        <dbReference type="Proteomes" id="UP000002257"/>
    </source>
</evidence>
<dbReference type="GO" id="GO:0006261">
    <property type="term" value="P:DNA-templated DNA replication"/>
    <property type="evidence" value="ECO:0007669"/>
    <property type="project" value="TreeGrafter"/>
</dbReference>
<dbReference type="GO" id="GO:0009360">
    <property type="term" value="C:DNA polymerase III complex"/>
    <property type="evidence" value="ECO:0007669"/>
    <property type="project" value="TreeGrafter"/>
</dbReference>
<dbReference type="AlphaFoldDB" id="B8ELC5"/>
<dbReference type="InterPro" id="IPR050238">
    <property type="entry name" value="DNA_Rep/Repair_Clamp_Loader"/>
</dbReference>
<dbReference type="STRING" id="395965.Msil_0542"/>
<dbReference type="SMART" id="SM00382">
    <property type="entry name" value="AAA"/>
    <property type="match status" value="1"/>
</dbReference>
<evidence type="ECO:0000259" key="2">
    <source>
        <dbReference type="SMART" id="SM00382"/>
    </source>
</evidence>
<sequence length="364" mass="39571">MAPKALTDNDAVPESDRFEDAPHPRAASDFIGHEEAEAELLRACAAGQLPHAILIGGPSGVGKATLAWRLARFLLVNREPAAAAAKAQDLATEQDHPAARQALSLAHPDLFVLRREWNEKTKKLATEIRVEDVRRAIHMFHQAAGGQGYRVAIVDSAEDLNASGANALLKLIEEPPPRCVFIIIAHRPGRVLATIRSRCRKLMLKPLQENEVARIVATLGPPWSQAPKPQLQDAIARTRGSLHGTLRLLSGRGLELDGKLRRMLGELPKVDWRATHALAEEVAPRDNADDYDALLAAVYDWLEARVRNGAGDSLVRPGALAPYAEVWEKVTEAAQQTEALNLDKRPFVLALFADLAAAARAASA</sequence>
<dbReference type="OrthoDB" id="9811073at2"/>
<proteinExistence type="predicted"/>
<dbReference type="Proteomes" id="UP000002257">
    <property type="component" value="Chromosome"/>
</dbReference>
<gene>
    <name evidence="3" type="ordered locus">Msil_0542</name>
</gene>
<dbReference type="NCBIfam" id="NF005677">
    <property type="entry name" value="PRK07471.1"/>
    <property type="match status" value="1"/>
</dbReference>
<dbReference type="RefSeq" id="WP_012589584.1">
    <property type="nucleotide sequence ID" value="NC_011666.1"/>
</dbReference>
<dbReference type="PANTHER" id="PTHR11669:SF8">
    <property type="entry name" value="DNA POLYMERASE III SUBUNIT DELTA"/>
    <property type="match status" value="1"/>
</dbReference>
<feature type="region of interest" description="Disordered" evidence="1">
    <location>
        <begin position="1"/>
        <end position="25"/>
    </location>
</feature>
<dbReference type="SUPFAM" id="SSF52540">
    <property type="entry name" value="P-loop containing nucleoside triphosphate hydrolases"/>
    <property type="match status" value="1"/>
</dbReference>
<protein>
    <submittedName>
        <fullName evidence="3">AAA ATPase</fullName>
    </submittedName>
</protein>
<feature type="compositionally biased region" description="Basic and acidic residues" evidence="1">
    <location>
        <begin position="14"/>
        <end position="23"/>
    </location>
</feature>
<dbReference type="InterPro" id="IPR027417">
    <property type="entry name" value="P-loop_NTPase"/>
</dbReference>
<name>B8ELC5_METSB</name>
<dbReference type="eggNOG" id="COG0470">
    <property type="taxonomic scope" value="Bacteria"/>
</dbReference>
<feature type="domain" description="AAA+ ATPase" evidence="2">
    <location>
        <begin position="49"/>
        <end position="207"/>
    </location>
</feature>
<dbReference type="Gene3D" id="3.40.50.300">
    <property type="entry name" value="P-loop containing nucleotide triphosphate hydrolases"/>
    <property type="match status" value="1"/>
</dbReference>
<dbReference type="Pfam" id="PF13177">
    <property type="entry name" value="DNA_pol3_delta2"/>
    <property type="match status" value="1"/>
</dbReference>